<feature type="transmembrane region" description="Helical" evidence="1">
    <location>
        <begin position="105"/>
        <end position="122"/>
    </location>
</feature>
<dbReference type="RefSeq" id="WP_208054799.1">
    <property type="nucleotide sequence ID" value="NZ_JAGEMK010000002.1"/>
</dbReference>
<protein>
    <submittedName>
        <fullName evidence="3">Tripartite tricarboxylate transporter TctB family protein</fullName>
    </submittedName>
</protein>
<dbReference type="Proteomes" id="UP000664209">
    <property type="component" value="Unassembled WGS sequence"/>
</dbReference>
<accession>A0A939LTN2</accession>
<keyword evidence="1" id="KW-0812">Transmembrane</keyword>
<evidence type="ECO:0000313" key="3">
    <source>
        <dbReference type="EMBL" id="MBO1751112.1"/>
    </source>
</evidence>
<keyword evidence="1" id="KW-0472">Membrane</keyword>
<sequence length="161" mass="16310">METATMETARTDGRRGNLVAAAVLVAAGVTVFAQTAELAELDSGSDPGAAGYPRLLAGVLIALAVALAVQRGRGEAAPSRSGALRVAGAVVLVIAYALALEPLGYLTATAAFLLGAMLLIAVGRSWALLVVPVVFSLVVYLVFSTVFGIPLPRGPVEGLLP</sequence>
<gene>
    <name evidence="3" type="ORF">J4G33_04770</name>
</gene>
<feature type="domain" description="DUF1468" evidence="2">
    <location>
        <begin position="19"/>
        <end position="152"/>
    </location>
</feature>
<dbReference type="AlphaFoldDB" id="A0A939LTN2"/>
<name>A0A939LTN2_9CELL</name>
<dbReference type="Pfam" id="PF07331">
    <property type="entry name" value="TctB"/>
    <property type="match status" value="1"/>
</dbReference>
<proteinExistence type="predicted"/>
<feature type="transmembrane region" description="Helical" evidence="1">
    <location>
        <begin position="49"/>
        <end position="70"/>
    </location>
</feature>
<comment type="caution">
    <text evidence="3">The sequence shown here is derived from an EMBL/GenBank/DDBJ whole genome shotgun (WGS) entry which is preliminary data.</text>
</comment>
<keyword evidence="4" id="KW-1185">Reference proteome</keyword>
<feature type="transmembrane region" description="Helical" evidence="1">
    <location>
        <begin position="82"/>
        <end position="99"/>
    </location>
</feature>
<evidence type="ECO:0000259" key="2">
    <source>
        <dbReference type="Pfam" id="PF07331"/>
    </source>
</evidence>
<evidence type="ECO:0000313" key="4">
    <source>
        <dbReference type="Proteomes" id="UP000664209"/>
    </source>
</evidence>
<evidence type="ECO:0000256" key="1">
    <source>
        <dbReference type="SAM" id="Phobius"/>
    </source>
</evidence>
<feature type="transmembrane region" description="Helical" evidence="1">
    <location>
        <begin position="129"/>
        <end position="151"/>
    </location>
</feature>
<dbReference type="EMBL" id="JAGEMK010000002">
    <property type="protein sequence ID" value="MBO1751112.1"/>
    <property type="molecule type" value="Genomic_DNA"/>
</dbReference>
<dbReference type="InterPro" id="IPR009936">
    <property type="entry name" value="DUF1468"/>
</dbReference>
<keyword evidence="1" id="KW-1133">Transmembrane helix</keyword>
<reference evidence="3" key="1">
    <citation type="submission" date="2021-03" db="EMBL/GenBank/DDBJ databases">
        <title>Actinotalea soli sp. nov., isolated from soil.</title>
        <authorList>
            <person name="Ping W."/>
            <person name="Zhang J."/>
        </authorList>
    </citation>
    <scope>NUCLEOTIDE SEQUENCE</scope>
    <source>
        <strain evidence="3">BY-33</strain>
    </source>
</reference>
<organism evidence="3 4">
    <name type="scientific">Actinotalea soli</name>
    <dbReference type="NCBI Taxonomy" id="2819234"/>
    <lineage>
        <taxon>Bacteria</taxon>
        <taxon>Bacillati</taxon>
        <taxon>Actinomycetota</taxon>
        <taxon>Actinomycetes</taxon>
        <taxon>Micrococcales</taxon>
        <taxon>Cellulomonadaceae</taxon>
        <taxon>Actinotalea</taxon>
    </lineage>
</organism>